<dbReference type="PANTHER" id="PTHR34406">
    <property type="entry name" value="PROTEIN YCEI"/>
    <property type="match status" value="1"/>
</dbReference>
<dbReference type="EMBL" id="JSVC01000001">
    <property type="protein sequence ID" value="KIC96332.1"/>
    <property type="molecule type" value="Genomic_DNA"/>
</dbReference>
<feature type="signal peptide" evidence="1">
    <location>
        <begin position="1"/>
        <end position="21"/>
    </location>
</feature>
<comment type="caution">
    <text evidence="3">The sequence shown here is derived from an EMBL/GenBank/DDBJ whole genome shotgun (WGS) entry which is preliminary data.</text>
</comment>
<reference evidence="3 4" key="1">
    <citation type="submission" date="2014-11" db="EMBL/GenBank/DDBJ databases">
        <title>Genome sequence of Flavihumibacter solisilvae 3-3.</title>
        <authorList>
            <person name="Zhou G."/>
            <person name="Li M."/>
            <person name="Wang G."/>
        </authorList>
    </citation>
    <scope>NUCLEOTIDE SEQUENCE [LARGE SCALE GENOMIC DNA]</scope>
    <source>
        <strain evidence="3 4">3-3</strain>
    </source>
</reference>
<evidence type="ECO:0000259" key="2">
    <source>
        <dbReference type="SMART" id="SM00867"/>
    </source>
</evidence>
<dbReference type="PANTHER" id="PTHR34406:SF1">
    <property type="entry name" value="PROTEIN YCEI"/>
    <property type="match status" value="1"/>
</dbReference>
<sequence>MKKWKMLLFVAGSLFATSLSAQTKWKLDKNHSNVRFSVSHMVVSESEGTFKIWDGSVENGKPDFSDAKISFSIDVNSINTENENRDKHLKSDDFFNAEKYPTIKFESTSMQSLGNNKYKLNGNLTIREVTKPVTFDVTYGGSIAGQRGTKAGFKATTTINRFDYGLKWDRATETGGLVVGKDVDVTVKVELDQVK</sequence>
<feature type="chain" id="PRO_5002148874" description="Lipid/polyisoprenoid-binding YceI-like domain-containing protein" evidence="1">
    <location>
        <begin position="22"/>
        <end position="195"/>
    </location>
</feature>
<dbReference type="InterPro" id="IPR036761">
    <property type="entry name" value="TTHA0802/YceI-like_sf"/>
</dbReference>
<dbReference type="SMART" id="SM00867">
    <property type="entry name" value="YceI"/>
    <property type="match status" value="1"/>
</dbReference>
<dbReference type="Pfam" id="PF04264">
    <property type="entry name" value="YceI"/>
    <property type="match status" value="1"/>
</dbReference>
<gene>
    <name evidence="3" type="ORF">OI18_00820</name>
</gene>
<name>A0A0C1L842_9BACT</name>
<evidence type="ECO:0000313" key="3">
    <source>
        <dbReference type="EMBL" id="KIC96332.1"/>
    </source>
</evidence>
<dbReference type="AlphaFoldDB" id="A0A0C1L842"/>
<keyword evidence="4" id="KW-1185">Reference proteome</keyword>
<dbReference type="OrthoDB" id="9811006at2"/>
<accession>A0A0C1L842</accession>
<keyword evidence="1" id="KW-0732">Signal</keyword>
<protein>
    <recommendedName>
        <fullName evidence="2">Lipid/polyisoprenoid-binding YceI-like domain-containing protein</fullName>
    </recommendedName>
</protein>
<organism evidence="3 4">
    <name type="scientific">Flavihumibacter solisilvae</name>
    <dbReference type="NCBI Taxonomy" id="1349421"/>
    <lineage>
        <taxon>Bacteria</taxon>
        <taxon>Pseudomonadati</taxon>
        <taxon>Bacteroidota</taxon>
        <taxon>Chitinophagia</taxon>
        <taxon>Chitinophagales</taxon>
        <taxon>Chitinophagaceae</taxon>
        <taxon>Flavihumibacter</taxon>
    </lineage>
</organism>
<dbReference type="Proteomes" id="UP000031408">
    <property type="component" value="Unassembled WGS sequence"/>
</dbReference>
<dbReference type="SUPFAM" id="SSF101874">
    <property type="entry name" value="YceI-like"/>
    <property type="match status" value="1"/>
</dbReference>
<feature type="domain" description="Lipid/polyisoprenoid-binding YceI-like" evidence="2">
    <location>
        <begin position="24"/>
        <end position="192"/>
    </location>
</feature>
<dbReference type="InterPro" id="IPR007372">
    <property type="entry name" value="Lipid/polyisoprenoid-bd_YceI"/>
</dbReference>
<evidence type="ECO:0000256" key="1">
    <source>
        <dbReference type="SAM" id="SignalP"/>
    </source>
</evidence>
<evidence type="ECO:0000313" key="4">
    <source>
        <dbReference type="Proteomes" id="UP000031408"/>
    </source>
</evidence>
<proteinExistence type="predicted"/>
<dbReference type="Gene3D" id="2.40.128.110">
    <property type="entry name" value="Lipid/polyisoprenoid-binding, YceI-like"/>
    <property type="match status" value="1"/>
</dbReference>
<dbReference type="RefSeq" id="WP_039136185.1">
    <property type="nucleotide sequence ID" value="NZ_JSVC01000001.1"/>
</dbReference>